<dbReference type="PATRIC" id="fig|1202534.3.peg.1998"/>
<protein>
    <submittedName>
        <fullName evidence="1">Uncharacterized protein</fullName>
    </submittedName>
</protein>
<dbReference type="InterPro" id="IPR027417">
    <property type="entry name" value="P-loop_NTPase"/>
</dbReference>
<dbReference type="Gene3D" id="3.40.50.300">
    <property type="entry name" value="P-loop containing nucleotide triphosphate hydrolases"/>
    <property type="match status" value="1"/>
</dbReference>
<dbReference type="EMBL" id="ASRV01000125">
    <property type="protein sequence ID" value="EOR25399.1"/>
    <property type="molecule type" value="Genomic_DNA"/>
</dbReference>
<dbReference type="Proteomes" id="UP000013988">
    <property type="component" value="Unassembled WGS sequence"/>
</dbReference>
<name>R9C7R0_9CLOT</name>
<evidence type="ECO:0000313" key="1">
    <source>
        <dbReference type="EMBL" id="EOR25399.1"/>
    </source>
</evidence>
<reference evidence="1 2" key="1">
    <citation type="submission" date="2013-03" db="EMBL/GenBank/DDBJ databases">
        <title>Whole genome shotgun sequencing of Clostridium sartagoforme AAU1.</title>
        <authorList>
            <person name="Joshi C.G."/>
            <person name="Duggirala S.M."/>
            <person name="Nathani N.M."/>
            <person name="Bhatt V.D."/>
            <person name="Patel A.K."/>
            <person name="Pandya P.R."/>
            <person name="KaPatel J.A."/>
        </authorList>
    </citation>
    <scope>NUCLEOTIDE SEQUENCE [LARGE SCALE GENOMIC DNA]</scope>
    <source>
        <strain evidence="1 2">AAU1</strain>
    </source>
</reference>
<keyword evidence="2" id="KW-1185">Reference proteome</keyword>
<evidence type="ECO:0000313" key="2">
    <source>
        <dbReference type="Proteomes" id="UP000013988"/>
    </source>
</evidence>
<organism evidence="1 2">
    <name type="scientific">Clostridium sartagoforme AAU1</name>
    <dbReference type="NCBI Taxonomy" id="1202534"/>
    <lineage>
        <taxon>Bacteria</taxon>
        <taxon>Bacillati</taxon>
        <taxon>Bacillota</taxon>
        <taxon>Clostridia</taxon>
        <taxon>Eubacteriales</taxon>
        <taxon>Clostridiaceae</taxon>
        <taxon>Clostridium</taxon>
    </lineage>
</organism>
<proteinExistence type="predicted"/>
<dbReference type="OrthoDB" id="8455278at2"/>
<accession>R9C7R0</accession>
<dbReference type="SUPFAM" id="SSF52540">
    <property type="entry name" value="P-loop containing nucleoside triphosphate hydrolases"/>
    <property type="match status" value="1"/>
</dbReference>
<gene>
    <name evidence="1" type="ORF">A500_10040</name>
</gene>
<sequence>MGEKEIKIYQSINEKKGIISVNFYNPVTGRKTTKSLGKEVGIDNEKAQIIIDELKDLINNEKYYCDYTGYLEAKRNFKNEMVLKMVFSGAEFLKLKNEEERIKYIDNRISIIDGNGIYRGKSIQLLGDSGAGKTKTIQQLLGSVRYNTPASTTSNTTVSDFEAVIKGNTDRLKMVVSFLDKDELSEYIKDNVIKCIKIILSSDENEELSSTISTNIMISDDMKLRLNFLLRNIDKDDENMLKVHTILNDNAIELWNTFTKEKMIDLSYREASKEIKNSFSEYIEEERDKISEECIKILMQIIIEEMNKVIKKMISSINETEGKGIIFNKEIVSDRDKYENIDNIHFNEKEWPKYFYFEILGDGENKTPSEKHREIFWKIYRNISCADEDMPNLYPLVASSRVEGNFKPLWVTENEIENAVIIDSEGFGHDVDKLIFTSKTIRYMQKVDRILWIADSTRAMTNNDKLILEELLRNGCINKVKMCFNRLEKMDKKSEASDEAKQQRIDLLINNLFKYFEEKAYENSIDVYAYKENVMQRDKRYYFDYLDEVIEDEDGILTEETRLIIEKLNLKDDSIKGLKTQLKYTIKSFGELIEWINSTESEKSKNGKINYSPMYSSSVLSRYCDAEILKYKIDIRNKIWNAHWNTVRAFTSRMVYNLSSYRGWGGIYPENELKIITKNIALDYLMKPLNYNNCKESDKKAFMDIIQSAQNSLAIRIDEFIEKRVNDDMEEKWKEALGDSGPGSGLRRKSAVIEIFDEIFLFDKEKREKNMIYVELHEAIKENEVLVELDSKIGI</sequence>
<dbReference type="AlphaFoldDB" id="R9C7R0"/>
<comment type="caution">
    <text evidence="1">The sequence shown here is derived from an EMBL/GenBank/DDBJ whole genome shotgun (WGS) entry which is preliminary data.</text>
</comment>